<sequence>MSIAQQTLTNLVHYNLWTDVTVHDVQESAESTPYRFALLSGLPPSKLDQSDKEGLREWVIARLLEDRHSSMSEIEQFFRAIESLAPRPKRVTLALVNDDATVTYYFVHDGAIKPRQN</sequence>
<organism evidence="4 5">
    <name type="scientific">Australozyma saopauloensis</name>
    <dbReference type="NCBI Taxonomy" id="291208"/>
    <lineage>
        <taxon>Eukaryota</taxon>
        <taxon>Fungi</taxon>
        <taxon>Dikarya</taxon>
        <taxon>Ascomycota</taxon>
        <taxon>Saccharomycotina</taxon>
        <taxon>Pichiomycetes</taxon>
        <taxon>Metschnikowiaceae</taxon>
        <taxon>Australozyma</taxon>
    </lineage>
</organism>
<dbReference type="GeneID" id="88174420"/>
<evidence type="ECO:0000313" key="4">
    <source>
        <dbReference type="EMBL" id="WPK26012.1"/>
    </source>
</evidence>
<evidence type="ECO:0000256" key="1">
    <source>
        <dbReference type="ARBA" id="ARBA00006091"/>
    </source>
</evidence>
<dbReference type="PANTHER" id="PTHR28518">
    <property type="entry name" value="TRNA-SPLICING ENDONUCLEASE SUBUNIT SEN15"/>
    <property type="match status" value="1"/>
</dbReference>
<evidence type="ECO:0000259" key="3">
    <source>
        <dbReference type="Pfam" id="PF09631"/>
    </source>
</evidence>
<dbReference type="SUPFAM" id="SSF53032">
    <property type="entry name" value="tRNA-intron endonuclease catalytic domain-like"/>
    <property type="match status" value="1"/>
</dbReference>
<dbReference type="GO" id="GO:0000214">
    <property type="term" value="C:tRNA-intron endonuclease complex"/>
    <property type="evidence" value="ECO:0007669"/>
    <property type="project" value="InterPro"/>
</dbReference>
<comment type="similarity">
    <text evidence="1">Belongs to the SEN15 family.</text>
</comment>
<evidence type="ECO:0000313" key="5">
    <source>
        <dbReference type="Proteomes" id="UP001338582"/>
    </source>
</evidence>
<keyword evidence="2" id="KW-0819">tRNA processing</keyword>
<gene>
    <name evidence="4" type="ORF">PUMCH_003356</name>
</gene>
<dbReference type="GO" id="GO:0000379">
    <property type="term" value="P:tRNA-type intron splice site recognition and cleavage"/>
    <property type="evidence" value="ECO:0007669"/>
    <property type="project" value="InterPro"/>
</dbReference>
<dbReference type="InterPro" id="IPR042777">
    <property type="entry name" value="Sen15_fungi"/>
</dbReference>
<dbReference type="RefSeq" id="XP_062878394.1">
    <property type="nucleotide sequence ID" value="XM_063022324.1"/>
</dbReference>
<dbReference type="GO" id="GO:0000213">
    <property type="term" value="F:tRNA-intron lyase activity"/>
    <property type="evidence" value="ECO:0007669"/>
    <property type="project" value="TreeGrafter"/>
</dbReference>
<dbReference type="Proteomes" id="UP001338582">
    <property type="component" value="Chromosome 4"/>
</dbReference>
<evidence type="ECO:0000256" key="2">
    <source>
        <dbReference type="ARBA" id="ARBA00022694"/>
    </source>
</evidence>
<dbReference type="EMBL" id="CP138897">
    <property type="protein sequence ID" value="WPK26012.1"/>
    <property type="molecule type" value="Genomic_DNA"/>
</dbReference>
<dbReference type="InterPro" id="IPR011856">
    <property type="entry name" value="tRNA_endonuc-like_dom_sf"/>
</dbReference>
<dbReference type="AlphaFoldDB" id="A0AAX4HBT2"/>
<reference evidence="4 5" key="1">
    <citation type="submission" date="2023-10" db="EMBL/GenBank/DDBJ databases">
        <title>Draft Genome Sequence of Candida saopaulonensis from a very Premature Infant with Sepsis.</title>
        <authorList>
            <person name="Ning Y."/>
            <person name="Dai R."/>
            <person name="Xiao M."/>
            <person name="Xu Y."/>
            <person name="Yan Q."/>
            <person name="Zhang L."/>
        </authorList>
    </citation>
    <scope>NUCLEOTIDE SEQUENCE [LARGE SCALE GENOMIC DNA]</scope>
    <source>
        <strain evidence="4 5">19XY460</strain>
    </source>
</reference>
<name>A0AAX4HBT2_9ASCO</name>
<dbReference type="PANTHER" id="PTHR28518:SF1">
    <property type="entry name" value="TRNA-SPLICING ENDONUCLEASE SUBUNIT SEN15"/>
    <property type="match status" value="1"/>
</dbReference>
<proteinExistence type="inferred from homology"/>
<dbReference type="KEGG" id="asau:88174420"/>
<dbReference type="GO" id="GO:0003676">
    <property type="term" value="F:nucleic acid binding"/>
    <property type="evidence" value="ECO:0007669"/>
    <property type="project" value="InterPro"/>
</dbReference>
<dbReference type="Gene3D" id="3.40.1350.10">
    <property type="match status" value="1"/>
</dbReference>
<feature type="domain" description="tRNA-splicing endonuclease subunit Sen15" evidence="3">
    <location>
        <begin position="7"/>
        <end position="117"/>
    </location>
</feature>
<keyword evidence="5" id="KW-1185">Reference proteome</keyword>
<protein>
    <recommendedName>
        <fullName evidence="3">tRNA-splicing endonuclease subunit Sen15 domain-containing protein</fullName>
    </recommendedName>
</protein>
<dbReference type="InterPro" id="IPR018593">
    <property type="entry name" value="tRNA-endonuc_su_Sen15"/>
</dbReference>
<dbReference type="Pfam" id="PF09631">
    <property type="entry name" value="Sen15"/>
    <property type="match status" value="1"/>
</dbReference>
<dbReference type="InterPro" id="IPR036167">
    <property type="entry name" value="tRNA_intron_Endo_cat-like_sf"/>
</dbReference>
<accession>A0AAX4HBT2</accession>